<dbReference type="InterPro" id="IPR013216">
    <property type="entry name" value="Methyltransf_11"/>
</dbReference>
<gene>
    <name evidence="2" type="ORF">Dacsa_2256</name>
</gene>
<dbReference type="eggNOG" id="COG4976">
    <property type="taxonomic scope" value="Bacteria"/>
</dbReference>
<dbReference type="PATRIC" id="fig|13035.3.peg.2554"/>
<dbReference type="EMBL" id="CP003944">
    <property type="protein sequence ID" value="AFZ50872.1"/>
    <property type="molecule type" value="Genomic_DNA"/>
</dbReference>
<dbReference type="Pfam" id="PF08241">
    <property type="entry name" value="Methyltransf_11"/>
    <property type="match status" value="1"/>
</dbReference>
<evidence type="ECO:0000313" key="2">
    <source>
        <dbReference type="EMBL" id="AFZ50872.1"/>
    </source>
</evidence>
<sequence length="221" mass="24974">MTQTYNNEADSFNAIKGAHHLSGDASKLKDYYEEWAEAYDKDVSNEAYAGPRAISEFYDRVRQEYTTISREDSKVMDAGCGTGLVGVILKDMGYRAIDGFDLSEKMVEVAKDTNSYQELLGGIDMNYKIEAYQDNQYDASLACGVFTLGHVPPESINEMIRFTRTDGLIIVSTRKSYYNGTNFQEVVDQLQTDGKVKLLEHWKDGPYITEEGAHYWALQVC</sequence>
<evidence type="ECO:0000259" key="1">
    <source>
        <dbReference type="Pfam" id="PF08241"/>
    </source>
</evidence>
<feature type="domain" description="Methyltransferase type 11" evidence="1">
    <location>
        <begin position="77"/>
        <end position="171"/>
    </location>
</feature>
<dbReference type="CDD" id="cd02440">
    <property type="entry name" value="AdoMet_MTases"/>
    <property type="match status" value="1"/>
</dbReference>
<keyword evidence="2" id="KW-0808">Transferase</keyword>
<evidence type="ECO:0000313" key="3">
    <source>
        <dbReference type="Proteomes" id="UP000010482"/>
    </source>
</evidence>
<dbReference type="Proteomes" id="UP000010482">
    <property type="component" value="Chromosome"/>
</dbReference>
<dbReference type="GO" id="GO:0008757">
    <property type="term" value="F:S-adenosylmethionine-dependent methyltransferase activity"/>
    <property type="evidence" value="ECO:0007669"/>
    <property type="project" value="InterPro"/>
</dbReference>
<dbReference type="SUPFAM" id="SSF53335">
    <property type="entry name" value="S-adenosyl-L-methionine-dependent methyltransferases"/>
    <property type="match status" value="1"/>
</dbReference>
<keyword evidence="2" id="KW-0489">Methyltransferase</keyword>
<dbReference type="GO" id="GO:0032259">
    <property type="term" value="P:methylation"/>
    <property type="evidence" value="ECO:0007669"/>
    <property type="project" value="UniProtKB-KW"/>
</dbReference>
<dbReference type="STRING" id="13035.Dacsa_2256"/>
<dbReference type="AlphaFoldDB" id="K9YWI1"/>
<keyword evidence="3" id="KW-1185">Reference proteome</keyword>
<dbReference type="KEGG" id="dsl:Dacsa_2256"/>
<organism evidence="2 3">
    <name type="scientific">Dactylococcopsis salina (strain PCC 8305)</name>
    <name type="common">Myxobactron salinum</name>
    <dbReference type="NCBI Taxonomy" id="13035"/>
    <lineage>
        <taxon>Bacteria</taxon>
        <taxon>Bacillati</taxon>
        <taxon>Cyanobacteriota</taxon>
        <taxon>Cyanophyceae</taxon>
        <taxon>Nodosilineales</taxon>
        <taxon>Cymatolegaceae</taxon>
        <taxon>Dactylococcopsis</taxon>
    </lineage>
</organism>
<protein>
    <submittedName>
        <fullName evidence="2">Methyltransferase family protein</fullName>
    </submittedName>
</protein>
<dbReference type="HOGENOM" id="CLU_090201_3_0_3"/>
<proteinExistence type="predicted"/>
<dbReference type="OrthoDB" id="9782855at2"/>
<dbReference type="Gene3D" id="3.40.50.150">
    <property type="entry name" value="Vaccinia Virus protein VP39"/>
    <property type="match status" value="1"/>
</dbReference>
<dbReference type="InterPro" id="IPR029063">
    <property type="entry name" value="SAM-dependent_MTases_sf"/>
</dbReference>
<reference evidence="2" key="1">
    <citation type="submission" date="2012-04" db="EMBL/GenBank/DDBJ databases">
        <title>Finished genome of Dactylococcopsis salina PCC 8305.</title>
        <authorList>
            <consortium name="US DOE Joint Genome Institute"/>
            <person name="Gugger M."/>
            <person name="Coursin T."/>
            <person name="Rippka R."/>
            <person name="Tandeau De Marsac N."/>
            <person name="Huntemann M."/>
            <person name="Wei C.-L."/>
            <person name="Han J."/>
            <person name="Detter J.C."/>
            <person name="Han C."/>
            <person name="Tapia R."/>
            <person name="Daligault H."/>
            <person name="Chen A."/>
            <person name="Krypides N."/>
            <person name="Mavromatis K."/>
            <person name="Markowitz V."/>
            <person name="Szeto E."/>
            <person name="Ivanova N."/>
            <person name="Ovchinnikova G."/>
            <person name="Pagani I."/>
            <person name="Pati A."/>
            <person name="Goodwin L."/>
            <person name="Peters L."/>
            <person name="Pitluck S."/>
            <person name="Woyke T."/>
            <person name="Kerfeld C."/>
        </authorList>
    </citation>
    <scope>NUCLEOTIDE SEQUENCE [LARGE SCALE GENOMIC DNA]</scope>
    <source>
        <strain evidence="2">PCC 8305</strain>
    </source>
</reference>
<name>K9YWI1_DACS8</name>
<accession>K9YWI1</accession>